<organism evidence="1 2">
    <name type="scientific">Entomophthora muscae</name>
    <dbReference type="NCBI Taxonomy" id="34485"/>
    <lineage>
        <taxon>Eukaryota</taxon>
        <taxon>Fungi</taxon>
        <taxon>Fungi incertae sedis</taxon>
        <taxon>Zoopagomycota</taxon>
        <taxon>Entomophthoromycotina</taxon>
        <taxon>Entomophthoromycetes</taxon>
        <taxon>Entomophthorales</taxon>
        <taxon>Entomophthoraceae</taxon>
        <taxon>Entomophthora</taxon>
    </lineage>
</organism>
<keyword evidence="2" id="KW-1185">Reference proteome</keyword>
<gene>
    <name evidence="1" type="ORF">DSO57_1025826</name>
</gene>
<dbReference type="Proteomes" id="UP001165960">
    <property type="component" value="Unassembled WGS sequence"/>
</dbReference>
<proteinExistence type="predicted"/>
<dbReference type="EMBL" id="QTSX02000147">
    <property type="protein sequence ID" value="KAJ9088161.1"/>
    <property type="molecule type" value="Genomic_DNA"/>
</dbReference>
<sequence length="494" mass="52579">MLFLWLVLVVVESLKDDHVVNINGGAYLETNYNADCVAGVPECKKDVPACGELPARHGSSFEENLLTAVPEAHLCTAETDTHSGFEHVVNSLDKEELYDGEAANSDEQESVVKRSKNTVNEPEALEPGIYKSSSDLKQKTDDDFTAEHVTSDASDPVSLPSASNDGSNSVKNLDSQSAGVPSQEAADCDHVASNKSALALGLTGDYEPLSLDSKADTISSQAVSNDNSTFSQESVSNEDSTFSQESAGISMSKSIDRQVEGVPEAVECDHVASKDESTLAQENTLESPLESPLERISSDISHHETLGDISSSIAASDGFTLVAERTKIPEPINTQVDEPGQAAAAWGSSQISSHNKSALAQEGTLESTEPIVEYPEMTKYTPVTEVSAVECVTPPCVSAPIQEVQKSPVEILVVNLVPQANQTQPTPPGNPPNSEPPEPVPAPSGSAPSNVMVQQSVNLPNMQQSQLSPTYGRGCGARCGWWRPFSWFLNRVGV</sequence>
<accession>A0ACC2UN45</accession>
<reference evidence="1" key="1">
    <citation type="submission" date="2022-04" db="EMBL/GenBank/DDBJ databases">
        <title>Genome of the entomopathogenic fungus Entomophthora muscae.</title>
        <authorList>
            <person name="Elya C."/>
            <person name="Lovett B.R."/>
            <person name="Lee E."/>
            <person name="Macias A.M."/>
            <person name="Hajek A.E."/>
            <person name="De Bivort B.L."/>
            <person name="Kasson M.T."/>
            <person name="De Fine Licht H.H."/>
            <person name="Stajich J.E."/>
        </authorList>
    </citation>
    <scope>NUCLEOTIDE SEQUENCE</scope>
    <source>
        <strain evidence="1">Berkeley</strain>
    </source>
</reference>
<evidence type="ECO:0000313" key="2">
    <source>
        <dbReference type="Proteomes" id="UP001165960"/>
    </source>
</evidence>
<comment type="caution">
    <text evidence="1">The sequence shown here is derived from an EMBL/GenBank/DDBJ whole genome shotgun (WGS) entry which is preliminary data.</text>
</comment>
<evidence type="ECO:0000313" key="1">
    <source>
        <dbReference type="EMBL" id="KAJ9088161.1"/>
    </source>
</evidence>
<protein>
    <submittedName>
        <fullName evidence="1">Uncharacterized protein</fullName>
    </submittedName>
</protein>
<name>A0ACC2UN45_9FUNG</name>